<dbReference type="AlphaFoldDB" id="A0AAN5AJ05"/>
<feature type="domain" description="Metallo-beta-lactamase" evidence="3">
    <location>
        <begin position="7"/>
        <end position="190"/>
    </location>
</feature>
<evidence type="ECO:0000256" key="2">
    <source>
        <dbReference type="HAMAP-Rule" id="MF_00457"/>
    </source>
</evidence>
<dbReference type="GO" id="GO:0016787">
    <property type="term" value="F:hydrolase activity"/>
    <property type="evidence" value="ECO:0007669"/>
    <property type="project" value="UniProtKB-UniRule"/>
</dbReference>
<dbReference type="SUPFAM" id="SSF56281">
    <property type="entry name" value="Metallo-hydrolase/oxidoreductase"/>
    <property type="match status" value="1"/>
</dbReference>
<accession>A0AAN5AJ05</accession>
<evidence type="ECO:0000256" key="1">
    <source>
        <dbReference type="ARBA" id="ARBA00022801"/>
    </source>
</evidence>
<dbReference type="SMART" id="SM00849">
    <property type="entry name" value="Lactamase_B"/>
    <property type="match status" value="1"/>
</dbReference>
<protein>
    <recommendedName>
        <fullName evidence="2">UPF0173 metal-dependent hydrolase PEDI_09510</fullName>
    </recommendedName>
</protein>
<dbReference type="PANTHER" id="PTHR43546:SF3">
    <property type="entry name" value="UPF0173 METAL-DEPENDENT HYDROLASE MJ1163"/>
    <property type="match status" value="1"/>
</dbReference>
<keyword evidence="1 2" id="KW-0378">Hydrolase</keyword>
<gene>
    <name evidence="4" type="ORF">PEDI_09510</name>
</gene>
<dbReference type="RefSeq" id="WP_060685814.1">
    <property type="nucleotide sequence ID" value="NZ_BQKE01000001.1"/>
</dbReference>
<dbReference type="Proteomes" id="UP001310022">
    <property type="component" value="Unassembled WGS sequence"/>
</dbReference>
<dbReference type="InterPro" id="IPR022877">
    <property type="entry name" value="UPF0173"/>
</dbReference>
<dbReference type="EMBL" id="BQKE01000001">
    <property type="protein sequence ID" value="GJM60399.1"/>
    <property type="molecule type" value="Genomic_DNA"/>
</dbReference>
<dbReference type="InterPro" id="IPR050114">
    <property type="entry name" value="UPF0173_UPF0282_UlaG_hydrolase"/>
</dbReference>
<dbReference type="InterPro" id="IPR001279">
    <property type="entry name" value="Metallo-B-lactamas"/>
</dbReference>
<dbReference type="HAMAP" id="MF_00457">
    <property type="entry name" value="UPF0173"/>
    <property type="match status" value="1"/>
</dbReference>
<dbReference type="Pfam" id="PF13483">
    <property type="entry name" value="Lactamase_B_3"/>
    <property type="match status" value="1"/>
</dbReference>
<name>A0AAN5AJ05_9BACT</name>
<dbReference type="PANTHER" id="PTHR43546">
    <property type="entry name" value="UPF0173 METAL-DEPENDENT HYDROLASE MJ1163-RELATED"/>
    <property type="match status" value="1"/>
</dbReference>
<evidence type="ECO:0000313" key="5">
    <source>
        <dbReference type="Proteomes" id="UP001310022"/>
    </source>
</evidence>
<dbReference type="InterPro" id="IPR036866">
    <property type="entry name" value="RibonucZ/Hydroxyglut_hydro"/>
</dbReference>
<keyword evidence="5" id="KW-1185">Reference proteome</keyword>
<reference evidence="4 5" key="1">
    <citation type="submission" date="2021-12" db="EMBL/GenBank/DDBJ databases">
        <title>Genome sequencing of bacteria with rrn-lacking chromosome and rrn-plasmid.</title>
        <authorList>
            <person name="Anda M."/>
            <person name="Iwasaki W."/>
        </authorList>
    </citation>
    <scope>NUCLEOTIDE SEQUENCE [LARGE SCALE GENOMIC DNA]</scope>
    <source>
        <strain evidence="4 5">NBRC 15940</strain>
    </source>
</reference>
<evidence type="ECO:0000313" key="4">
    <source>
        <dbReference type="EMBL" id="GJM60399.1"/>
    </source>
</evidence>
<sequence length="226" mass="24390">MKITYFGHAAFMVEVGGQKILFDPFITPNELAKDIDINSLQPDVILVSHAHQDHIVDVEAIAKNANANVVATFEVANYFAGLGVEKVTPMNHGGTVKFDFGKVKMVNAIHTSSFPDGSYGGNPAGFVISTAEGSFYYAGDTALTYDMKLIAEEFDLKFAILPIGDHFTMGIDDALKAADFVGTTQIVPMHFDTFPPIAVEKESCLEKAKAAGKALHFIEIGKSVNL</sequence>
<dbReference type="Gene3D" id="3.60.15.10">
    <property type="entry name" value="Ribonuclease Z/Hydroxyacylglutathione hydrolase-like"/>
    <property type="match status" value="1"/>
</dbReference>
<proteinExistence type="inferred from homology"/>
<organism evidence="4 5">
    <name type="scientific">Persicobacter diffluens</name>
    <dbReference type="NCBI Taxonomy" id="981"/>
    <lineage>
        <taxon>Bacteria</taxon>
        <taxon>Pseudomonadati</taxon>
        <taxon>Bacteroidota</taxon>
        <taxon>Cytophagia</taxon>
        <taxon>Cytophagales</taxon>
        <taxon>Persicobacteraceae</taxon>
        <taxon>Persicobacter</taxon>
    </lineage>
</organism>
<comment type="caution">
    <text evidence="4">The sequence shown here is derived from an EMBL/GenBank/DDBJ whole genome shotgun (WGS) entry which is preliminary data.</text>
</comment>
<comment type="similarity">
    <text evidence="2">Belongs to the UPF0173 family.</text>
</comment>
<evidence type="ECO:0000259" key="3">
    <source>
        <dbReference type="SMART" id="SM00849"/>
    </source>
</evidence>
<dbReference type="NCBIfam" id="NF001911">
    <property type="entry name" value="PRK00685.1"/>
    <property type="match status" value="1"/>
</dbReference>